<dbReference type="InParanoid" id="Q6L087"/>
<dbReference type="FunCoup" id="Q6L087">
    <property type="interactions" value="12"/>
</dbReference>
<dbReference type="PANTHER" id="PTHR42788:SF13">
    <property type="entry name" value="ALIPHATIC SULFONATES IMPORT ATP-BINDING PROTEIN SSUB"/>
    <property type="match status" value="1"/>
</dbReference>
<keyword evidence="1" id="KW-0813">Transport</keyword>
<accession>A0A8G2L7M2</accession>
<reference evidence="5 7" key="1">
    <citation type="journal article" date="2004" name="Proc. Natl. Acad. Sci. U.S.A.">
        <title>Genome sequence of Picrophilus torridus and its implications for life around pH 0.</title>
        <authorList>
            <person name="Futterer O."/>
            <person name="Angelov A."/>
            <person name="Liesegang H."/>
            <person name="Gottschalk G."/>
            <person name="Schleper C."/>
            <person name="Schepers B."/>
            <person name="Dock C."/>
            <person name="Antranikian G."/>
            <person name="Liebl W."/>
        </authorList>
    </citation>
    <scope>NUCLEOTIDE SEQUENCE [LARGE SCALE GENOMIC DNA]</scope>
    <source>
        <strain evidence="7">ATCC 700027 / DSM 9790 / JCM 10055 / NBRC 100828</strain>
        <strain evidence="5">DSM 9790</strain>
    </source>
</reference>
<sequence length="268" mass="30062">MTSEDYQINQINEPSSRVPVLQAINISFSYENGYRVFQDVNLEAGEGKFVAIIGPSGIGKSTFLRILGGFLKPDSGYVKLMGKLVLKPIPEIALIHQSIVTFPWMTALENVMLSMKSKRIDQKTAEEKAREALARVGLEGFEDLYPKEMSGGMRQRVAIARAFAADPYVFLMDEPFAHLDELTAEGLRQDIYNILFSDNTLKSVVMVSHNLTEVLELADDIFILNGVPASVVGIVHVDMPRPRNPKTDEFNGYLDKLYNYLTPPRMKK</sequence>
<dbReference type="OrthoDB" id="10909at2157"/>
<evidence type="ECO:0000313" key="8">
    <source>
        <dbReference type="Proteomes" id="UP000192315"/>
    </source>
</evidence>
<feature type="domain" description="ABC transporter" evidence="4">
    <location>
        <begin position="21"/>
        <end position="251"/>
    </location>
</feature>
<name>Q6L087_PICTO</name>
<dbReference type="PANTHER" id="PTHR42788">
    <property type="entry name" value="TAURINE IMPORT ATP-BINDING PROTEIN-RELATED"/>
    <property type="match status" value="1"/>
</dbReference>
<dbReference type="InterPro" id="IPR027417">
    <property type="entry name" value="P-loop_NTPase"/>
</dbReference>
<dbReference type="RefSeq" id="WP_011177831.1">
    <property type="nucleotide sequence ID" value="NC_005877.1"/>
</dbReference>
<gene>
    <name evidence="5" type="ordered locus">PTO1030</name>
    <name evidence="6" type="ORF">SAMN02745355_1167</name>
</gene>
<dbReference type="SMART" id="SM00382">
    <property type="entry name" value="AAA"/>
    <property type="match status" value="1"/>
</dbReference>
<evidence type="ECO:0000256" key="3">
    <source>
        <dbReference type="ARBA" id="ARBA00022840"/>
    </source>
</evidence>
<dbReference type="CDD" id="cd03293">
    <property type="entry name" value="ABC_NrtD_SsuB_transporters"/>
    <property type="match status" value="1"/>
</dbReference>
<dbReference type="Pfam" id="PF00005">
    <property type="entry name" value="ABC_tran"/>
    <property type="match status" value="1"/>
</dbReference>
<dbReference type="Proteomes" id="UP000192315">
    <property type="component" value="Unassembled WGS sequence"/>
</dbReference>
<dbReference type="PROSITE" id="PS50893">
    <property type="entry name" value="ABC_TRANSPORTER_2"/>
    <property type="match status" value="1"/>
</dbReference>
<reference evidence="6 8" key="3">
    <citation type="submission" date="2017-04" db="EMBL/GenBank/DDBJ databases">
        <authorList>
            <person name="Varghese N."/>
            <person name="Submissions S."/>
        </authorList>
    </citation>
    <scope>NUCLEOTIDE SEQUENCE [LARGE SCALE GENOMIC DNA]</scope>
    <source>
        <strain evidence="6 8">DSM 9789</strain>
    </source>
</reference>
<dbReference type="EMBL" id="AE017261">
    <property type="protein sequence ID" value="AAT43615.1"/>
    <property type="molecule type" value="Genomic_DNA"/>
</dbReference>
<evidence type="ECO:0000313" key="7">
    <source>
        <dbReference type="Proteomes" id="UP000000438"/>
    </source>
</evidence>
<dbReference type="InterPro" id="IPR003593">
    <property type="entry name" value="AAA+_ATPase"/>
</dbReference>
<dbReference type="PROSITE" id="PS00211">
    <property type="entry name" value="ABC_TRANSPORTER_1"/>
    <property type="match status" value="1"/>
</dbReference>
<dbReference type="SUPFAM" id="SSF52540">
    <property type="entry name" value="P-loop containing nucleoside triphosphate hydrolases"/>
    <property type="match status" value="1"/>
</dbReference>
<keyword evidence="8" id="KW-1185">Reference proteome</keyword>
<dbReference type="KEGG" id="pto:PTO1030"/>
<dbReference type="GO" id="GO:0005524">
    <property type="term" value="F:ATP binding"/>
    <property type="evidence" value="ECO:0007669"/>
    <property type="project" value="UniProtKB-KW"/>
</dbReference>
<evidence type="ECO:0000256" key="2">
    <source>
        <dbReference type="ARBA" id="ARBA00022741"/>
    </source>
</evidence>
<dbReference type="STRING" id="263820.PTO1030"/>
<keyword evidence="3 6" id="KW-0067">ATP-binding</keyword>
<proteinExistence type="predicted"/>
<dbReference type="InterPro" id="IPR050166">
    <property type="entry name" value="ABC_transporter_ATP-bind"/>
</dbReference>
<evidence type="ECO:0000256" key="1">
    <source>
        <dbReference type="ARBA" id="ARBA00022448"/>
    </source>
</evidence>
<protein>
    <submittedName>
        <fullName evidence="6">NitT/TauT family transport system ATP-binding protein</fullName>
    </submittedName>
    <submittedName>
        <fullName evidence="5">Sugar ABC transporter 1, ATP binding protein</fullName>
    </submittedName>
</protein>
<evidence type="ECO:0000313" key="6">
    <source>
        <dbReference type="EMBL" id="SMD31243.1"/>
    </source>
</evidence>
<organism evidence="5 7">
    <name type="scientific">Picrophilus torridus (strain ATCC 700027 / DSM 9790 / JCM 10055 / NBRC 100828 / KAW 2/3)</name>
    <dbReference type="NCBI Taxonomy" id="1122961"/>
    <lineage>
        <taxon>Archaea</taxon>
        <taxon>Methanobacteriati</taxon>
        <taxon>Thermoplasmatota</taxon>
        <taxon>Thermoplasmata</taxon>
        <taxon>Thermoplasmatales</taxon>
        <taxon>Picrophilaceae</taxon>
        <taxon>Picrophilus</taxon>
    </lineage>
</organism>
<dbReference type="eggNOG" id="arCOG00193">
    <property type="taxonomic scope" value="Archaea"/>
</dbReference>
<dbReference type="Gene3D" id="3.40.50.300">
    <property type="entry name" value="P-loop containing nucleotide triphosphate hydrolases"/>
    <property type="match status" value="1"/>
</dbReference>
<dbReference type="HOGENOM" id="CLU_000604_1_22_2"/>
<evidence type="ECO:0000313" key="5">
    <source>
        <dbReference type="EMBL" id="AAT43615.1"/>
    </source>
</evidence>
<accession>Q6L087</accession>
<dbReference type="InterPro" id="IPR017871">
    <property type="entry name" value="ABC_transporter-like_CS"/>
</dbReference>
<dbReference type="GO" id="GO:0016887">
    <property type="term" value="F:ATP hydrolysis activity"/>
    <property type="evidence" value="ECO:0007669"/>
    <property type="project" value="InterPro"/>
</dbReference>
<dbReference type="GeneID" id="2844832"/>
<reference evidence="5" key="2">
    <citation type="submission" date="2004-02" db="EMBL/GenBank/DDBJ databases">
        <authorList>
            <person name="Fuetterer O."/>
            <person name="Angelov A."/>
            <person name="Liesegang H."/>
            <person name="Gottschalk G."/>
            <person name="Schleper C."/>
            <person name="Schepers B."/>
            <person name="Dock C."/>
            <person name="Antranikian G."/>
            <person name="Liebl W."/>
        </authorList>
    </citation>
    <scope>NUCLEOTIDE SEQUENCE</scope>
    <source>
        <strain evidence="5">DSM 9790</strain>
    </source>
</reference>
<dbReference type="EMBL" id="FWYE01000003">
    <property type="protein sequence ID" value="SMD31243.1"/>
    <property type="molecule type" value="Genomic_DNA"/>
</dbReference>
<keyword evidence="2" id="KW-0547">Nucleotide-binding</keyword>
<dbReference type="Proteomes" id="UP000000438">
    <property type="component" value="Chromosome"/>
</dbReference>
<dbReference type="InterPro" id="IPR003439">
    <property type="entry name" value="ABC_transporter-like_ATP-bd"/>
</dbReference>
<dbReference type="AlphaFoldDB" id="Q6L087"/>
<evidence type="ECO:0000259" key="4">
    <source>
        <dbReference type="PROSITE" id="PS50893"/>
    </source>
</evidence>
<dbReference type="PaxDb" id="263820-PTO1030"/>